<feature type="transmembrane region" description="Helical" evidence="1">
    <location>
        <begin position="53"/>
        <end position="80"/>
    </location>
</feature>
<protein>
    <submittedName>
        <fullName evidence="2">Uncharacterized protein</fullName>
    </submittedName>
</protein>
<evidence type="ECO:0000313" key="3">
    <source>
        <dbReference type="Proteomes" id="UP001253637"/>
    </source>
</evidence>
<dbReference type="Proteomes" id="UP001253637">
    <property type="component" value="Segment"/>
</dbReference>
<evidence type="ECO:0000256" key="1">
    <source>
        <dbReference type="SAM" id="Phobius"/>
    </source>
</evidence>
<keyword evidence="1" id="KW-1133">Transmembrane helix</keyword>
<dbReference type="PROSITE" id="PS51257">
    <property type="entry name" value="PROKAR_LIPOPROTEIN"/>
    <property type="match status" value="1"/>
</dbReference>
<accession>A0A811BMQ3</accession>
<feature type="transmembrane region" description="Helical" evidence="1">
    <location>
        <begin position="21"/>
        <end position="41"/>
    </location>
</feature>
<sequence>MRLRVRAFRTSLLRPRLAPPSACSSCAIVAYACGALLSPVLQMTNNTAKLFCASVFLFCYPIFYSIFSFGFLDCTFPSFAERSTARRARRLHASTGPIWPSACSTLGQWSVRCGFGRRR</sequence>
<evidence type="ECO:0000313" key="2">
    <source>
        <dbReference type="EMBL" id="BCU03264.1"/>
    </source>
</evidence>
<keyword evidence="1" id="KW-0472">Membrane</keyword>
<keyword evidence="1" id="KW-0812">Transmembrane</keyword>
<name>A0A811BMQ3_9VIRU</name>
<reference evidence="2" key="1">
    <citation type="submission" date="2021-04" db="EMBL/GenBank/DDBJ databases">
        <title>Draft Genome Sequence of Pandoravirus japonicus, Isolated from the Sabaishi River of Niigata, Japan.</title>
        <authorList>
            <person name="Hosokawa N."/>
            <person name="Takahashi H."/>
            <person name="Aoki K."/>
            <person name="Takemura M."/>
        </authorList>
    </citation>
    <scope>NUCLEOTIDE SEQUENCE</scope>
</reference>
<dbReference type="EMBL" id="LC625835">
    <property type="protein sequence ID" value="BCU03264.1"/>
    <property type="molecule type" value="Genomic_DNA"/>
</dbReference>
<proteinExistence type="predicted"/>
<organism evidence="2 3">
    <name type="scientific">Pandoravirus japonicus</name>
    <dbReference type="NCBI Taxonomy" id="2823154"/>
    <lineage>
        <taxon>Viruses</taxon>
        <taxon>Pandoravirus</taxon>
    </lineage>
</organism>